<gene>
    <name evidence="2" type="ORF">Kpho02_13180</name>
</gene>
<feature type="region of interest" description="Disordered" evidence="1">
    <location>
        <begin position="76"/>
        <end position="158"/>
    </location>
</feature>
<dbReference type="AlphaFoldDB" id="A0A9W6UYY3"/>
<dbReference type="EMBL" id="BSSA01000003">
    <property type="protein sequence ID" value="GLW69019.1"/>
    <property type="molecule type" value="Genomic_DNA"/>
</dbReference>
<organism evidence="2 3">
    <name type="scientific">Kitasatospora phosalacinea</name>
    <dbReference type="NCBI Taxonomy" id="2065"/>
    <lineage>
        <taxon>Bacteria</taxon>
        <taxon>Bacillati</taxon>
        <taxon>Actinomycetota</taxon>
        <taxon>Actinomycetes</taxon>
        <taxon>Kitasatosporales</taxon>
        <taxon>Streptomycetaceae</taxon>
        <taxon>Kitasatospora</taxon>
    </lineage>
</organism>
<accession>A0A9W6UYY3</accession>
<feature type="compositionally biased region" description="Basic and acidic residues" evidence="1">
    <location>
        <begin position="111"/>
        <end position="124"/>
    </location>
</feature>
<evidence type="ECO:0000313" key="2">
    <source>
        <dbReference type="EMBL" id="GLW69019.1"/>
    </source>
</evidence>
<evidence type="ECO:0000256" key="1">
    <source>
        <dbReference type="SAM" id="MobiDB-lite"/>
    </source>
</evidence>
<evidence type="ECO:0000313" key="3">
    <source>
        <dbReference type="Proteomes" id="UP001165041"/>
    </source>
</evidence>
<dbReference type="Proteomes" id="UP001165041">
    <property type="component" value="Unassembled WGS sequence"/>
</dbReference>
<name>A0A9W6UYY3_9ACTN</name>
<feature type="compositionally biased region" description="Low complexity" evidence="1">
    <location>
        <begin position="129"/>
        <end position="143"/>
    </location>
</feature>
<feature type="compositionally biased region" description="Basic and acidic residues" evidence="1">
    <location>
        <begin position="94"/>
        <end position="103"/>
    </location>
</feature>
<reference evidence="2" key="1">
    <citation type="submission" date="2023-02" db="EMBL/GenBank/DDBJ databases">
        <title>Kitasatospora phosalacinea NBRC 14627.</title>
        <authorList>
            <person name="Ichikawa N."/>
            <person name="Sato H."/>
            <person name="Tonouchi N."/>
        </authorList>
    </citation>
    <scope>NUCLEOTIDE SEQUENCE</scope>
    <source>
        <strain evidence="2">NBRC 14627</strain>
    </source>
</reference>
<sequence length="186" mass="18721">MPGAGFGEQEPAVAAARGVPVGVAAHGRPVEVPLPVPGDGPLQQFDVHQPPERGPVAVGQLLARAEPGEGVQDVAAQAAGTVGADRPQGGDGGGTDRVRHPAGRELLAPVAEERQHRGQDDGERGGAGAAQDGAHGLPRTALRPGRRGGRRGGPLGAEVVEQRGDFALGRRYVVPGLRAGGGRAAD</sequence>
<comment type="caution">
    <text evidence="2">The sequence shown here is derived from an EMBL/GenBank/DDBJ whole genome shotgun (WGS) entry which is preliminary data.</text>
</comment>
<proteinExistence type="predicted"/>
<protein>
    <submittedName>
        <fullName evidence="2">Uncharacterized protein</fullName>
    </submittedName>
</protein>
<feature type="region of interest" description="Disordered" evidence="1">
    <location>
        <begin position="32"/>
        <end position="54"/>
    </location>
</feature>